<dbReference type="Proteomes" id="UP000478052">
    <property type="component" value="Unassembled WGS sequence"/>
</dbReference>
<evidence type="ECO:0000313" key="2">
    <source>
        <dbReference type="Proteomes" id="UP000478052"/>
    </source>
</evidence>
<dbReference type="OrthoDB" id="6738595at2759"/>
<reference evidence="1 2" key="1">
    <citation type="submission" date="2019-08" db="EMBL/GenBank/DDBJ databases">
        <title>Whole genome of Aphis craccivora.</title>
        <authorList>
            <person name="Voronova N.V."/>
            <person name="Shulinski R.S."/>
            <person name="Bandarenka Y.V."/>
            <person name="Zhorov D.G."/>
            <person name="Warner D."/>
        </authorList>
    </citation>
    <scope>NUCLEOTIDE SEQUENCE [LARGE SCALE GENOMIC DNA]</scope>
    <source>
        <strain evidence="1">180601</strain>
        <tissue evidence="1">Whole Body</tissue>
    </source>
</reference>
<comment type="caution">
    <text evidence="1">The sequence shown here is derived from an EMBL/GenBank/DDBJ whole genome shotgun (WGS) entry which is preliminary data.</text>
</comment>
<dbReference type="EMBL" id="VUJU01005399">
    <property type="protein sequence ID" value="KAF0751351.1"/>
    <property type="molecule type" value="Genomic_DNA"/>
</dbReference>
<keyword evidence="2" id="KW-1185">Reference proteome</keyword>
<accession>A0A6G0Y8Q6</accession>
<sequence>MYFFFSVGYSQNEGDSMHARIENEANIILKGDPIYQPSQWVSVIKCAKKMANLIRKPSLMNYKTSYSEELFQTINIRQKMRKPLTSIPENLKLIPNTEYIHNLIFIEFAKRVDY</sequence>
<organism evidence="1 2">
    <name type="scientific">Aphis craccivora</name>
    <name type="common">Cowpea aphid</name>
    <dbReference type="NCBI Taxonomy" id="307492"/>
    <lineage>
        <taxon>Eukaryota</taxon>
        <taxon>Metazoa</taxon>
        <taxon>Ecdysozoa</taxon>
        <taxon>Arthropoda</taxon>
        <taxon>Hexapoda</taxon>
        <taxon>Insecta</taxon>
        <taxon>Pterygota</taxon>
        <taxon>Neoptera</taxon>
        <taxon>Paraneoptera</taxon>
        <taxon>Hemiptera</taxon>
        <taxon>Sternorrhyncha</taxon>
        <taxon>Aphidomorpha</taxon>
        <taxon>Aphidoidea</taxon>
        <taxon>Aphididae</taxon>
        <taxon>Aphidini</taxon>
        <taxon>Aphis</taxon>
        <taxon>Aphis</taxon>
    </lineage>
</organism>
<evidence type="ECO:0000313" key="1">
    <source>
        <dbReference type="EMBL" id="KAF0751351.1"/>
    </source>
</evidence>
<gene>
    <name evidence="1" type="ORF">FWK35_00019015</name>
</gene>
<proteinExistence type="predicted"/>
<name>A0A6G0Y8Q6_APHCR</name>
<protein>
    <submittedName>
        <fullName evidence="1">Uncharacterized protein</fullName>
    </submittedName>
</protein>
<dbReference type="AlphaFoldDB" id="A0A6G0Y8Q6"/>